<keyword evidence="3 12" id="KW-0554">One-carbon metabolism</keyword>
<feature type="binding site" evidence="12">
    <location>
        <position position="237"/>
    </location>
    <ligand>
        <name>NADP(+)</name>
        <dbReference type="ChEBI" id="CHEBI:58349"/>
    </ligand>
</feature>
<comment type="function">
    <text evidence="12">Catalyzes the oxidation of 5,10-methylenetetrahydrofolate to 5,10-methenyltetrahydrofolate and then the hydrolysis of 5,10-methenyltetrahydrofolate to 10-formyltetrahydrofolate.</text>
</comment>
<dbReference type="KEGG" id="bvy:NCTC9239_01798"/>
<feature type="domain" description="Tetrahydrofolate dehydrogenase/cyclohydrolase NAD(P)-binding" evidence="14">
    <location>
        <begin position="145"/>
        <end position="296"/>
    </location>
</feature>
<dbReference type="GO" id="GO:0005829">
    <property type="term" value="C:cytosol"/>
    <property type="evidence" value="ECO:0007669"/>
    <property type="project" value="TreeGrafter"/>
</dbReference>
<comment type="catalytic activity">
    <reaction evidence="12">
        <text>(6R)-5,10-methenyltetrahydrofolate + H2O = (6R)-10-formyltetrahydrofolate + H(+)</text>
        <dbReference type="Rhea" id="RHEA:23700"/>
        <dbReference type="ChEBI" id="CHEBI:15377"/>
        <dbReference type="ChEBI" id="CHEBI:15378"/>
        <dbReference type="ChEBI" id="CHEBI:57455"/>
        <dbReference type="ChEBI" id="CHEBI:195366"/>
        <dbReference type="EC" id="3.5.4.9"/>
    </reaction>
</comment>
<dbReference type="UniPathway" id="UPA00193"/>
<keyword evidence="5 12" id="KW-0658">Purine biosynthesis</keyword>
<evidence type="ECO:0000256" key="12">
    <source>
        <dbReference type="HAMAP-Rule" id="MF_01576"/>
    </source>
</evidence>
<dbReference type="NCBIfam" id="NF010785">
    <property type="entry name" value="PRK14188.1"/>
    <property type="match status" value="1"/>
</dbReference>
<dbReference type="SUPFAM" id="SSF53223">
    <property type="entry name" value="Aminoacid dehydrogenase-like, N-terminal domain"/>
    <property type="match status" value="1"/>
</dbReference>
<dbReference type="PANTHER" id="PTHR48099">
    <property type="entry name" value="C-1-TETRAHYDROFOLATE SYNTHASE, CYTOPLASMIC-RELATED"/>
    <property type="match status" value="1"/>
</dbReference>
<dbReference type="FunFam" id="3.40.50.720:FF:000006">
    <property type="entry name" value="Bifunctional protein FolD"/>
    <property type="match status" value="1"/>
</dbReference>
<keyword evidence="7 12" id="KW-0521">NADP</keyword>
<dbReference type="InterPro" id="IPR046346">
    <property type="entry name" value="Aminoacid_DH-like_N_sf"/>
</dbReference>
<dbReference type="Pfam" id="PF02882">
    <property type="entry name" value="THF_DHG_CYH_C"/>
    <property type="match status" value="1"/>
</dbReference>
<dbReference type="InterPro" id="IPR020630">
    <property type="entry name" value="THF_DH/CycHdrlase_cat_dom"/>
</dbReference>
<dbReference type="PROSITE" id="PS00767">
    <property type="entry name" value="THF_DHG_CYH_2"/>
    <property type="match status" value="1"/>
</dbReference>
<evidence type="ECO:0000256" key="4">
    <source>
        <dbReference type="ARBA" id="ARBA00022605"/>
    </source>
</evidence>
<comment type="caution">
    <text evidence="12">Lacks conserved residue(s) required for the propagation of feature annotation.</text>
</comment>
<name>A0A4P1K5G4_9CAUL</name>
<dbReference type="SUPFAM" id="SSF51735">
    <property type="entry name" value="NAD(P)-binding Rossmann-fold domains"/>
    <property type="match status" value="1"/>
</dbReference>
<evidence type="ECO:0000313" key="15">
    <source>
        <dbReference type="EMBL" id="VTO15605.1"/>
    </source>
</evidence>
<dbReference type="GO" id="GO:0035999">
    <property type="term" value="P:tetrahydrofolate interconversion"/>
    <property type="evidence" value="ECO:0007669"/>
    <property type="project" value="UniProtKB-UniRule"/>
</dbReference>
<evidence type="ECO:0000256" key="5">
    <source>
        <dbReference type="ARBA" id="ARBA00022755"/>
    </source>
</evidence>
<dbReference type="FunFam" id="3.40.50.10860:FF:000005">
    <property type="entry name" value="C-1-tetrahydrofolate synthase, cytoplasmic, putative"/>
    <property type="match status" value="1"/>
</dbReference>
<comment type="catalytic activity">
    <reaction evidence="12">
        <text>(6R)-5,10-methylene-5,6,7,8-tetrahydrofolate + NADP(+) = (6R)-5,10-methenyltetrahydrofolate + NADPH</text>
        <dbReference type="Rhea" id="RHEA:22812"/>
        <dbReference type="ChEBI" id="CHEBI:15636"/>
        <dbReference type="ChEBI" id="CHEBI:57455"/>
        <dbReference type="ChEBI" id="CHEBI:57783"/>
        <dbReference type="ChEBI" id="CHEBI:58349"/>
        <dbReference type="EC" id="1.5.1.5"/>
    </reaction>
</comment>
<evidence type="ECO:0000256" key="1">
    <source>
        <dbReference type="ARBA" id="ARBA00004777"/>
    </source>
</evidence>
<dbReference type="Proteomes" id="UP000309952">
    <property type="component" value="Chromosome"/>
</dbReference>
<dbReference type="InterPro" id="IPR036291">
    <property type="entry name" value="NAD(P)-bd_dom_sf"/>
</dbReference>
<dbReference type="AlphaFoldDB" id="A0A4P1K5G4"/>
<dbReference type="EMBL" id="LR588407">
    <property type="protein sequence ID" value="VTO15605.1"/>
    <property type="molecule type" value="Genomic_DNA"/>
</dbReference>
<dbReference type="GO" id="GO:0004477">
    <property type="term" value="F:methenyltetrahydrofolate cyclohydrolase activity"/>
    <property type="evidence" value="ECO:0007669"/>
    <property type="project" value="UniProtKB-UniRule"/>
</dbReference>
<dbReference type="PROSITE" id="PS00766">
    <property type="entry name" value="THF_DHG_CYH_1"/>
    <property type="match status" value="1"/>
</dbReference>
<protein>
    <recommendedName>
        <fullName evidence="12">Bifunctional protein FolD</fullName>
    </recommendedName>
    <domain>
        <recommendedName>
            <fullName evidence="12">Methylenetetrahydrofolate dehydrogenase</fullName>
            <ecNumber evidence="12">1.5.1.5</ecNumber>
        </recommendedName>
    </domain>
    <domain>
        <recommendedName>
            <fullName evidence="12">Methenyltetrahydrofolate cyclohydrolase</fullName>
            <ecNumber evidence="12">3.5.4.9</ecNumber>
        </recommendedName>
    </domain>
</protein>
<evidence type="ECO:0000259" key="13">
    <source>
        <dbReference type="Pfam" id="PF00763"/>
    </source>
</evidence>
<dbReference type="RefSeq" id="WP_138141486.1">
    <property type="nucleotide sequence ID" value="NZ_LR588407.1"/>
</dbReference>
<comment type="subunit">
    <text evidence="2 12">Homodimer.</text>
</comment>
<dbReference type="PANTHER" id="PTHR48099:SF5">
    <property type="entry name" value="C-1-TETRAHYDROFOLATE SYNTHASE, CYTOPLASMIC"/>
    <property type="match status" value="1"/>
</dbReference>
<dbReference type="Gene3D" id="3.40.50.10860">
    <property type="entry name" value="Leucine Dehydrogenase, chain A, domain 1"/>
    <property type="match status" value="1"/>
</dbReference>
<keyword evidence="16" id="KW-1185">Reference proteome</keyword>
<dbReference type="GO" id="GO:0009086">
    <property type="term" value="P:methionine biosynthetic process"/>
    <property type="evidence" value="ECO:0007669"/>
    <property type="project" value="UniProtKB-KW"/>
</dbReference>
<organism evidence="15 16">
    <name type="scientific">Brevundimonas vancanneytii</name>
    <dbReference type="NCBI Taxonomy" id="1325724"/>
    <lineage>
        <taxon>Bacteria</taxon>
        <taxon>Pseudomonadati</taxon>
        <taxon>Pseudomonadota</taxon>
        <taxon>Alphaproteobacteria</taxon>
        <taxon>Caulobacterales</taxon>
        <taxon>Caulobacteraceae</taxon>
        <taxon>Brevundimonas</taxon>
    </lineage>
</organism>
<evidence type="ECO:0000313" key="16">
    <source>
        <dbReference type="Proteomes" id="UP000309952"/>
    </source>
</evidence>
<keyword evidence="4 12" id="KW-0028">Amino-acid biosynthesis</keyword>
<dbReference type="InterPro" id="IPR020867">
    <property type="entry name" value="THF_DH/CycHdrlase_CS"/>
</dbReference>
<dbReference type="EC" id="3.5.4.9" evidence="12"/>
<evidence type="ECO:0000256" key="11">
    <source>
        <dbReference type="ARBA" id="ARBA00023268"/>
    </source>
</evidence>
<dbReference type="GO" id="GO:0006164">
    <property type="term" value="P:purine nucleotide biosynthetic process"/>
    <property type="evidence" value="ECO:0007669"/>
    <property type="project" value="UniProtKB-KW"/>
</dbReference>
<evidence type="ECO:0000256" key="3">
    <source>
        <dbReference type="ARBA" id="ARBA00022563"/>
    </source>
</evidence>
<dbReference type="Pfam" id="PF00763">
    <property type="entry name" value="THF_DHG_CYH"/>
    <property type="match status" value="1"/>
</dbReference>
<evidence type="ECO:0000256" key="8">
    <source>
        <dbReference type="ARBA" id="ARBA00023002"/>
    </source>
</evidence>
<comment type="similarity">
    <text evidence="12">Belongs to the tetrahydrofolate dehydrogenase/cyclohydrolase family.</text>
</comment>
<dbReference type="CDD" id="cd01080">
    <property type="entry name" value="NAD_bind_m-THF_DH_Cyclohyd"/>
    <property type="match status" value="1"/>
</dbReference>
<evidence type="ECO:0000256" key="2">
    <source>
        <dbReference type="ARBA" id="ARBA00011738"/>
    </source>
</evidence>
<keyword evidence="10 12" id="KW-0486">Methionine biosynthesis</keyword>
<dbReference type="PRINTS" id="PR00085">
    <property type="entry name" value="THFDHDRGNASE"/>
</dbReference>
<evidence type="ECO:0000256" key="6">
    <source>
        <dbReference type="ARBA" id="ARBA00022801"/>
    </source>
</evidence>
<evidence type="ECO:0000256" key="10">
    <source>
        <dbReference type="ARBA" id="ARBA00023167"/>
    </source>
</evidence>
<evidence type="ECO:0000256" key="7">
    <source>
        <dbReference type="ARBA" id="ARBA00022857"/>
    </source>
</evidence>
<keyword evidence="8 12" id="KW-0560">Oxidoreductase</keyword>
<dbReference type="Gene3D" id="3.40.50.720">
    <property type="entry name" value="NAD(P)-binding Rossmann-like Domain"/>
    <property type="match status" value="1"/>
</dbReference>
<dbReference type="InterPro" id="IPR000672">
    <property type="entry name" value="THF_DH/CycHdrlase"/>
</dbReference>
<feature type="binding site" evidence="12">
    <location>
        <begin position="171"/>
        <end position="173"/>
    </location>
    <ligand>
        <name>NADP(+)</name>
        <dbReference type="ChEBI" id="CHEBI:58349"/>
    </ligand>
</feature>
<keyword evidence="6 12" id="KW-0378">Hydrolase</keyword>
<dbReference type="GO" id="GO:0000105">
    <property type="term" value="P:L-histidine biosynthetic process"/>
    <property type="evidence" value="ECO:0007669"/>
    <property type="project" value="UniProtKB-KW"/>
</dbReference>
<keyword evidence="11 12" id="KW-0511">Multifunctional enzyme</keyword>
<dbReference type="EC" id="1.5.1.5" evidence="12"/>
<sequence length="307" mass="31840">MAVEPARASLIDGKAFSQTLVERVAAAAARLESAHRVKPGLAVVIVGEDPASQLYVRNKGETTLKAGMRSDTHRLPAETTQHELLALIASLNADAGIHGILVQLPLPKHIDSAAVLDAISPDKDVDGFHVVNAGRLAVGLPGMIPCTPLGSLMLLKDQLGDLSGLNAVIVGRSNIVGKPMAQLLLGESCTVTIAHSRTRDLPALCRTADILVAAVGRPEMIKGDWIKPGATVIDVGINRVPSRDPVKAAEGKTRVVGDVDFNEAVEVAGRITPVPGGVGPMTIACLLANTYTAACRAAGVAPEDLNG</sequence>
<evidence type="ECO:0000256" key="9">
    <source>
        <dbReference type="ARBA" id="ARBA00023102"/>
    </source>
</evidence>
<comment type="pathway">
    <text evidence="1 12">One-carbon metabolism; tetrahydrofolate interconversion.</text>
</comment>
<reference evidence="15 16" key="1">
    <citation type="submission" date="2019-04" db="EMBL/GenBank/DDBJ databases">
        <authorList>
            <consortium name="Pathogen Informatics"/>
        </authorList>
    </citation>
    <scope>NUCLEOTIDE SEQUENCE [LARGE SCALE GENOMIC DNA]</scope>
    <source>
        <strain evidence="15 16">NCTC9239</strain>
    </source>
</reference>
<gene>
    <name evidence="12 15" type="primary">folD</name>
    <name evidence="15" type="ORF">NCTC9239_01798</name>
</gene>
<dbReference type="HAMAP" id="MF_01576">
    <property type="entry name" value="THF_DHG_CYH"/>
    <property type="match status" value="1"/>
</dbReference>
<accession>A0A4P1K5G4</accession>
<dbReference type="InterPro" id="IPR020631">
    <property type="entry name" value="THF_DH/CycHdrlase_NAD-bd_dom"/>
</dbReference>
<keyword evidence="9 12" id="KW-0368">Histidine biosynthesis</keyword>
<evidence type="ECO:0000259" key="14">
    <source>
        <dbReference type="Pfam" id="PF02882"/>
    </source>
</evidence>
<dbReference type="GO" id="GO:0004488">
    <property type="term" value="F:methylenetetrahydrofolate dehydrogenase (NADP+) activity"/>
    <property type="evidence" value="ECO:0007669"/>
    <property type="project" value="UniProtKB-UniRule"/>
</dbReference>
<proteinExistence type="inferred from homology"/>
<feature type="domain" description="Tetrahydrofolate dehydrogenase/cyclohydrolase catalytic" evidence="13">
    <location>
        <begin position="11"/>
        <end position="126"/>
    </location>
</feature>